<dbReference type="SUPFAM" id="SSF55826">
    <property type="entry name" value="YbaK/ProRS associated domain"/>
    <property type="match status" value="1"/>
</dbReference>
<keyword evidence="3" id="KW-1185">Reference proteome</keyword>
<dbReference type="GO" id="GO:0002161">
    <property type="term" value="F:aminoacyl-tRNA deacylase activity"/>
    <property type="evidence" value="ECO:0007669"/>
    <property type="project" value="InterPro"/>
</dbReference>
<proteinExistence type="predicted"/>
<evidence type="ECO:0000313" key="3">
    <source>
        <dbReference type="Proteomes" id="UP000295244"/>
    </source>
</evidence>
<comment type="caution">
    <text evidence="2">The sequence shown here is derived from an EMBL/GenBank/DDBJ whole genome shotgun (WGS) entry which is preliminary data.</text>
</comment>
<protein>
    <submittedName>
        <fullName evidence="2">YbaK/EbsC family protein</fullName>
    </submittedName>
</protein>
<feature type="domain" description="YbaK/aminoacyl-tRNA synthetase-associated" evidence="1">
    <location>
        <begin position="92"/>
        <end position="211"/>
    </location>
</feature>
<reference evidence="2 3" key="1">
    <citation type="submission" date="2019-03" db="EMBL/GenBank/DDBJ databases">
        <title>Whole genome sequence of a novel Rubrobacter taiwanensis strain, isolated from Yellowstone National Park.</title>
        <authorList>
            <person name="Freed S."/>
            <person name="Ramaley R.F."/>
            <person name="Kyndt J.A."/>
        </authorList>
    </citation>
    <scope>NUCLEOTIDE SEQUENCE [LARGE SCALE GENOMIC DNA]</scope>
    <source>
        <strain evidence="2 3">Yellowstone</strain>
    </source>
</reference>
<evidence type="ECO:0000259" key="1">
    <source>
        <dbReference type="Pfam" id="PF04073"/>
    </source>
</evidence>
<dbReference type="InterPro" id="IPR007214">
    <property type="entry name" value="YbaK/aa-tRNA-synth-assoc-dom"/>
</dbReference>
<dbReference type="Gene3D" id="3.90.960.10">
    <property type="entry name" value="YbaK/aminoacyl-tRNA synthetase-associated domain"/>
    <property type="match status" value="1"/>
</dbReference>
<dbReference type="PANTHER" id="PTHR30411:SF1">
    <property type="entry name" value="CYTOPLASMIC PROTEIN"/>
    <property type="match status" value="1"/>
</dbReference>
<evidence type="ECO:0000313" key="2">
    <source>
        <dbReference type="EMBL" id="TCJ20531.1"/>
    </source>
</evidence>
<dbReference type="AlphaFoldDB" id="A0A4R1BSA1"/>
<gene>
    <name evidence="2" type="ORF">E0L93_01540</name>
</gene>
<dbReference type="CDD" id="cd04333">
    <property type="entry name" value="ProX_deacylase"/>
    <property type="match status" value="1"/>
</dbReference>
<dbReference type="EMBL" id="SKBU01000003">
    <property type="protein sequence ID" value="TCJ20531.1"/>
    <property type="molecule type" value="Genomic_DNA"/>
</dbReference>
<dbReference type="Proteomes" id="UP000295244">
    <property type="component" value="Unassembled WGS sequence"/>
</dbReference>
<dbReference type="InterPro" id="IPR036754">
    <property type="entry name" value="YbaK/aa-tRNA-synt-asso_dom_sf"/>
</dbReference>
<dbReference type="PANTHER" id="PTHR30411">
    <property type="entry name" value="CYTOPLASMIC PROTEIN"/>
    <property type="match status" value="1"/>
</dbReference>
<dbReference type="OrthoDB" id="8536235at2"/>
<organism evidence="2 3">
    <name type="scientific">Rubrobacter taiwanensis</name>
    <dbReference type="NCBI Taxonomy" id="185139"/>
    <lineage>
        <taxon>Bacteria</taxon>
        <taxon>Bacillati</taxon>
        <taxon>Actinomycetota</taxon>
        <taxon>Rubrobacteria</taxon>
        <taxon>Rubrobacterales</taxon>
        <taxon>Rubrobacteraceae</taxon>
        <taxon>Rubrobacter</taxon>
    </lineage>
</organism>
<name>A0A4R1BSA1_9ACTN</name>
<dbReference type="Pfam" id="PF04073">
    <property type="entry name" value="tRNA_edit"/>
    <property type="match status" value="1"/>
</dbReference>
<accession>A0A4R1BSA1</accession>
<sequence length="221" mass="24042">MSLSSKVRTLKELPLYLPRRFSAAQRQRNRRNAARPPAQGIVVGLLAQVCGRLVKAGEEALRIPERLPPSAQRVQEELKSRGYPHRVVETEETTRSAEEAARAVGCGVGQIVKSLVFRGRDSGRPILILASGANRVDVAKIGKLAGEPVEKPDAKFVREHTGFAIGGVPPVGHPERLQTYIDEDLMRYGEVWAAGGTPNHVFRLAPNELADMTGGKVAVTK</sequence>